<dbReference type="AlphaFoldDB" id="A0A178M3I8"/>
<gene>
    <name evidence="1" type="ORF">A4X20_03295</name>
</gene>
<dbReference type="Gene3D" id="3.30.450.150">
    <property type="entry name" value="Haem-degrading domain"/>
    <property type="match status" value="1"/>
</dbReference>
<comment type="caution">
    <text evidence="1">The sequence shown here is derived from an EMBL/GenBank/DDBJ whole genome shotgun (WGS) entry which is preliminary data.</text>
</comment>
<dbReference type="GO" id="GO:0016740">
    <property type="term" value="F:transferase activity"/>
    <property type="evidence" value="ECO:0007669"/>
    <property type="project" value="UniProtKB-KW"/>
</dbReference>
<name>A0A178M3I8_MYCIR</name>
<keyword evidence="1" id="KW-0808">Transferase</keyword>
<dbReference type="InterPro" id="IPR052517">
    <property type="entry name" value="GlcG_carb_metab_protein"/>
</dbReference>
<dbReference type="PANTHER" id="PTHR34309">
    <property type="entry name" value="SLR1406 PROTEIN"/>
    <property type="match status" value="1"/>
</dbReference>
<dbReference type="Pfam" id="PF03928">
    <property type="entry name" value="HbpS-like"/>
    <property type="match status" value="1"/>
</dbReference>
<dbReference type="PANTHER" id="PTHR34309:SF1">
    <property type="entry name" value="PROTEIN GLCG"/>
    <property type="match status" value="1"/>
</dbReference>
<dbReference type="SUPFAM" id="SSF143744">
    <property type="entry name" value="GlcG-like"/>
    <property type="match status" value="1"/>
</dbReference>
<organism evidence="1 2">
    <name type="scientific">Mycolicibacterium iranicum</name>
    <name type="common">Mycobacterium iranicum</name>
    <dbReference type="NCBI Taxonomy" id="912594"/>
    <lineage>
        <taxon>Bacteria</taxon>
        <taxon>Bacillati</taxon>
        <taxon>Actinomycetota</taxon>
        <taxon>Actinomycetes</taxon>
        <taxon>Mycobacteriales</taxon>
        <taxon>Mycobacteriaceae</taxon>
        <taxon>Mycolicibacterium</taxon>
    </lineage>
</organism>
<protein>
    <submittedName>
        <fullName evidence="1">Cobalamin adenosyltransferase</fullName>
    </submittedName>
</protein>
<proteinExistence type="predicted"/>
<dbReference type="InterPro" id="IPR038084">
    <property type="entry name" value="PduO/GlcC-like_sf"/>
</dbReference>
<dbReference type="Proteomes" id="UP000078396">
    <property type="component" value="Unassembled WGS sequence"/>
</dbReference>
<dbReference type="RefSeq" id="WP_064280077.1">
    <property type="nucleotide sequence ID" value="NZ_LWCS01000002.1"/>
</dbReference>
<evidence type="ECO:0000313" key="1">
    <source>
        <dbReference type="EMBL" id="OAN41874.1"/>
    </source>
</evidence>
<accession>A0A178M3I8</accession>
<dbReference type="EMBL" id="LWCS01000002">
    <property type="protein sequence ID" value="OAN41874.1"/>
    <property type="molecule type" value="Genomic_DNA"/>
</dbReference>
<evidence type="ECO:0000313" key="2">
    <source>
        <dbReference type="Proteomes" id="UP000078396"/>
    </source>
</evidence>
<sequence length="135" mass="13884">MTSALKLKQANEILVAAQAKAAEINVPMNIAVVDDGNNLLAFARMDGAWLGSIDIAQNKAYTARAFDMATQDLAPMCQPGQPLFGIEASNHGRLIIFAGGIPVLDGDDVIGAVGVSGGTPDQDHQVCVAGVSAHG</sequence>
<reference evidence="1 2" key="1">
    <citation type="submission" date="2016-04" db="EMBL/GenBank/DDBJ databases">
        <title>Draft Genome Sequences of Staphylococcus capitis Strain H36, S. capitis Strain H65, S. cohnii Strain H62, S. hominis Strain H69, Mycobacterium iranicum Strain H39, Plantibacter sp. Strain H53, Pseudomonas oryzihabitans Strain H72, and Microbacterium sp. Strain H83, isolated from residential settings.</title>
        <authorList>
            <person name="Lymperopoulou D."/>
            <person name="Adams R.I."/>
            <person name="Lindow S."/>
            <person name="Coil D.A."/>
            <person name="Jospin G."/>
            <person name="Eisen J.A."/>
        </authorList>
    </citation>
    <scope>NUCLEOTIDE SEQUENCE [LARGE SCALE GENOMIC DNA]</scope>
    <source>
        <strain evidence="1 2">H39</strain>
    </source>
</reference>
<dbReference type="InterPro" id="IPR005624">
    <property type="entry name" value="PduO/GlcC-like"/>
</dbReference>